<protein>
    <submittedName>
        <fullName evidence="10">ABC transporter ATP-binding protein</fullName>
    </submittedName>
</protein>
<evidence type="ECO:0000313" key="10">
    <source>
        <dbReference type="EMBL" id="GAA4607195.1"/>
    </source>
</evidence>
<dbReference type="Gene3D" id="3.40.50.300">
    <property type="entry name" value="P-loop containing nucleotide triphosphate hydrolases"/>
    <property type="match status" value="2"/>
</dbReference>
<reference evidence="11" key="1">
    <citation type="journal article" date="2019" name="Int. J. Syst. Evol. Microbiol.">
        <title>The Global Catalogue of Microorganisms (GCM) 10K type strain sequencing project: providing services to taxonomists for standard genome sequencing and annotation.</title>
        <authorList>
            <consortium name="The Broad Institute Genomics Platform"/>
            <consortium name="The Broad Institute Genome Sequencing Center for Infectious Disease"/>
            <person name="Wu L."/>
            <person name="Ma J."/>
        </authorList>
    </citation>
    <scope>NUCLEOTIDE SEQUENCE [LARGE SCALE GENOMIC DNA]</scope>
    <source>
        <strain evidence="11">JCM 17938</strain>
    </source>
</reference>
<feature type="compositionally biased region" description="Basic and acidic residues" evidence="8">
    <location>
        <begin position="576"/>
        <end position="593"/>
    </location>
</feature>
<keyword evidence="6 10" id="KW-0067">ATP-binding</keyword>
<dbReference type="PANTHER" id="PTHR43297:SF2">
    <property type="entry name" value="DIPEPTIDE TRANSPORT ATP-BINDING PROTEIN DPPD"/>
    <property type="match status" value="1"/>
</dbReference>
<keyword evidence="7" id="KW-0472">Membrane</keyword>
<feature type="domain" description="ABC transporter" evidence="9">
    <location>
        <begin position="326"/>
        <end position="567"/>
    </location>
</feature>
<evidence type="ECO:0000256" key="2">
    <source>
        <dbReference type="ARBA" id="ARBA00005417"/>
    </source>
</evidence>
<comment type="subcellular location">
    <subcellularLocation>
        <location evidence="1">Cell membrane</location>
        <topology evidence="1">Peripheral membrane protein</topology>
    </subcellularLocation>
</comment>
<evidence type="ECO:0000313" key="11">
    <source>
        <dbReference type="Proteomes" id="UP001500212"/>
    </source>
</evidence>
<organism evidence="10 11">
    <name type="scientific">Actinoallomurus liliacearum</name>
    <dbReference type="NCBI Taxonomy" id="1080073"/>
    <lineage>
        <taxon>Bacteria</taxon>
        <taxon>Bacillati</taxon>
        <taxon>Actinomycetota</taxon>
        <taxon>Actinomycetes</taxon>
        <taxon>Streptosporangiales</taxon>
        <taxon>Thermomonosporaceae</taxon>
        <taxon>Actinoallomurus</taxon>
    </lineage>
</organism>
<evidence type="ECO:0000256" key="1">
    <source>
        <dbReference type="ARBA" id="ARBA00004202"/>
    </source>
</evidence>
<name>A0ABP8TI99_9ACTN</name>
<dbReference type="InterPro" id="IPR027417">
    <property type="entry name" value="P-loop_NTPase"/>
</dbReference>
<proteinExistence type="inferred from homology"/>
<dbReference type="PROSITE" id="PS00211">
    <property type="entry name" value="ABC_TRANSPORTER_1"/>
    <property type="match status" value="1"/>
</dbReference>
<dbReference type="Proteomes" id="UP001500212">
    <property type="component" value="Unassembled WGS sequence"/>
</dbReference>
<dbReference type="InterPro" id="IPR013563">
    <property type="entry name" value="Oligopep_ABC_C"/>
</dbReference>
<dbReference type="Pfam" id="PF00005">
    <property type="entry name" value="ABC_tran"/>
    <property type="match status" value="2"/>
</dbReference>
<keyword evidence="11" id="KW-1185">Reference proteome</keyword>
<accession>A0ABP8TI99</accession>
<dbReference type="NCBIfam" id="NF007739">
    <property type="entry name" value="PRK10419.1"/>
    <property type="match status" value="2"/>
</dbReference>
<feature type="domain" description="ABC transporter" evidence="9">
    <location>
        <begin position="16"/>
        <end position="266"/>
    </location>
</feature>
<sequence length="593" mass="62728">MRNQTKGETVSDSPALAIEDLSVSFAGSSAKVRAVDGVSIRVNPGEIVAVVGESGSGKSVTSMSTLGLLPPTATVRGSVRVGGVDVTTLDGPALRAVRGSEIAMVFQEPMTALNPAFTVGWQVAEALRLHIDGLSRKQALDRAAELLETVGIRDARRRLGQYPHELSGGLRQRVMIAMAIACEPKVLIADEATTALDVTVQAEILDLLRDLRDRFGTAMLVITHNMGVVADIADRVVVMYQGRVVEEAPVEELFANPRADYTKRLLSAVPRLKPRGDAPRTAPDAQAEGDGAAGTASRGRTEGEGGAAGRAAERPAAGASDGRPALAIENLVVQFRGKGGTKVRAVDDVSLTVAKGEVLGLVGESGSGKSTLGRAAIGLITPASGSVRLLGDSLTGARGSALRRLRRRCGIVFQDPASSLDPRMTVGDCIAEPLVINKVGGRDERVVALLESVRLDPAVRFRYPHELSGGQRQRIGIARALALDPDLVIADEPTSALDVSVQAAVLDVFLELQARLGFACLFITHDLAVVGLVSDRVAVLNQGKLVEEGPRDEVLFDPREAYTRRLISSAPVPDPVEQRERRARAAELRAARD</sequence>
<evidence type="ECO:0000256" key="5">
    <source>
        <dbReference type="ARBA" id="ARBA00022741"/>
    </source>
</evidence>
<dbReference type="InterPro" id="IPR017871">
    <property type="entry name" value="ABC_transporter-like_CS"/>
</dbReference>
<dbReference type="SUPFAM" id="SSF52540">
    <property type="entry name" value="P-loop containing nucleoside triphosphate hydrolases"/>
    <property type="match status" value="2"/>
</dbReference>
<dbReference type="EMBL" id="BAABHJ010000005">
    <property type="protein sequence ID" value="GAA4607195.1"/>
    <property type="molecule type" value="Genomic_DNA"/>
</dbReference>
<dbReference type="PANTHER" id="PTHR43297">
    <property type="entry name" value="OLIGOPEPTIDE TRANSPORT ATP-BINDING PROTEIN APPD"/>
    <property type="match status" value="1"/>
</dbReference>
<gene>
    <name evidence="10" type="ORF">GCM10023195_27060</name>
</gene>
<comment type="caution">
    <text evidence="10">The sequence shown here is derived from an EMBL/GenBank/DDBJ whole genome shotgun (WGS) entry which is preliminary data.</text>
</comment>
<dbReference type="PROSITE" id="PS50893">
    <property type="entry name" value="ABC_TRANSPORTER_2"/>
    <property type="match status" value="2"/>
</dbReference>
<evidence type="ECO:0000256" key="3">
    <source>
        <dbReference type="ARBA" id="ARBA00022448"/>
    </source>
</evidence>
<dbReference type="CDD" id="cd03257">
    <property type="entry name" value="ABC_NikE_OppD_transporters"/>
    <property type="match status" value="2"/>
</dbReference>
<comment type="similarity">
    <text evidence="2">Belongs to the ABC transporter superfamily.</text>
</comment>
<dbReference type="NCBIfam" id="NF008453">
    <property type="entry name" value="PRK11308.1"/>
    <property type="match status" value="2"/>
</dbReference>
<keyword evidence="3" id="KW-0813">Transport</keyword>
<evidence type="ECO:0000256" key="8">
    <source>
        <dbReference type="SAM" id="MobiDB-lite"/>
    </source>
</evidence>
<evidence type="ECO:0000256" key="7">
    <source>
        <dbReference type="ARBA" id="ARBA00023136"/>
    </source>
</evidence>
<evidence type="ECO:0000259" key="9">
    <source>
        <dbReference type="PROSITE" id="PS50893"/>
    </source>
</evidence>
<keyword evidence="5" id="KW-0547">Nucleotide-binding</keyword>
<feature type="region of interest" description="Disordered" evidence="8">
    <location>
        <begin position="571"/>
        <end position="593"/>
    </location>
</feature>
<dbReference type="InterPro" id="IPR003439">
    <property type="entry name" value="ABC_transporter-like_ATP-bd"/>
</dbReference>
<dbReference type="Pfam" id="PF08352">
    <property type="entry name" value="oligo_HPY"/>
    <property type="match status" value="2"/>
</dbReference>
<evidence type="ECO:0000256" key="4">
    <source>
        <dbReference type="ARBA" id="ARBA00022475"/>
    </source>
</evidence>
<evidence type="ECO:0000256" key="6">
    <source>
        <dbReference type="ARBA" id="ARBA00022840"/>
    </source>
</evidence>
<dbReference type="SMART" id="SM00382">
    <property type="entry name" value="AAA"/>
    <property type="match status" value="2"/>
</dbReference>
<keyword evidence="4" id="KW-1003">Cell membrane</keyword>
<dbReference type="InterPro" id="IPR050388">
    <property type="entry name" value="ABC_Ni/Peptide_Import"/>
</dbReference>
<dbReference type="InterPro" id="IPR003593">
    <property type="entry name" value="AAA+_ATPase"/>
</dbReference>
<dbReference type="GO" id="GO:0005524">
    <property type="term" value="F:ATP binding"/>
    <property type="evidence" value="ECO:0007669"/>
    <property type="project" value="UniProtKB-KW"/>
</dbReference>
<feature type="region of interest" description="Disordered" evidence="8">
    <location>
        <begin position="270"/>
        <end position="321"/>
    </location>
</feature>